<dbReference type="InterPro" id="IPR004046">
    <property type="entry name" value="GST_C"/>
</dbReference>
<name>A0A2V2A5Q1_PSYIM</name>
<evidence type="ECO:0000256" key="1">
    <source>
        <dbReference type="RuleBase" id="RU003494"/>
    </source>
</evidence>
<dbReference type="CDD" id="cd00299">
    <property type="entry name" value="GST_C_family"/>
    <property type="match status" value="1"/>
</dbReference>
<dbReference type="PANTHER" id="PTHR44051:SF8">
    <property type="entry name" value="GLUTATHIONE S-TRANSFERASE GSTA"/>
    <property type="match status" value="1"/>
</dbReference>
<dbReference type="EMBL" id="QGGM01000006">
    <property type="protein sequence ID" value="PWK12956.1"/>
    <property type="molecule type" value="Genomic_DNA"/>
</dbReference>
<dbReference type="Gene3D" id="1.20.1050.10">
    <property type="match status" value="1"/>
</dbReference>
<dbReference type="SFLD" id="SFLDG00358">
    <property type="entry name" value="Main_(cytGST)"/>
    <property type="match status" value="1"/>
</dbReference>
<evidence type="ECO:0000259" key="2">
    <source>
        <dbReference type="PROSITE" id="PS50404"/>
    </source>
</evidence>
<feature type="domain" description="GST N-terminal" evidence="2">
    <location>
        <begin position="1"/>
        <end position="81"/>
    </location>
</feature>
<dbReference type="SFLD" id="SFLDS00019">
    <property type="entry name" value="Glutathione_Transferase_(cytos"/>
    <property type="match status" value="1"/>
</dbReference>
<keyword evidence="3" id="KW-0808">Transferase</keyword>
<protein>
    <submittedName>
        <fullName evidence="3">Glutathione S-transferase</fullName>
    </submittedName>
</protein>
<dbReference type="GO" id="GO:0016740">
    <property type="term" value="F:transferase activity"/>
    <property type="evidence" value="ECO:0007669"/>
    <property type="project" value="UniProtKB-KW"/>
</dbReference>
<dbReference type="InterPro" id="IPR004045">
    <property type="entry name" value="Glutathione_S-Trfase_N"/>
</dbReference>
<accession>A0A2V2A5Q1</accession>
<dbReference type="PANTHER" id="PTHR44051">
    <property type="entry name" value="GLUTATHIONE S-TRANSFERASE-RELATED"/>
    <property type="match status" value="1"/>
</dbReference>
<dbReference type="Gene3D" id="3.40.30.10">
    <property type="entry name" value="Glutaredoxin"/>
    <property type="match status" value="1"/>
</dbReference>
<comment type="similarity">
    <text evidence="1">Belongs to the GST superfamily.</text>
</comment>
<sequence length="203" mass="23732">MITLYKYTHPSRAETVIWALQELGLEYETKEIDGKKGEQRSPEFLAVNPFGKIPTITHEGKNFTESLAIIEYLNELHPDKPLTPNTADKNFAEKNYKLRQVISFGMIEIESYLWILTKIKVLDNYENWPEGTANNCMKCIQKALPIAYAWVDEQEYIAGDSFTLADIYYQHLFSWLKMLGVELPEQVQDYLKKLSKREKFPKR</sequence>
<comment type="caution">
    <text evidence="3">The sequence shown here is derived from an EMBL/GenBank/DDBJ whole genome shotgun (WGS) entry which is preliminary data.</text>
</comment>
<dbReference type="RefSeq" id="WP_109591022.1">
    <property type="nucleotide sequence ID" value="NZ_CAJGZY010000007.1"/>
</dbReference>
<dbReference type="InterPro" id="IPR040079">
    <property type="entry name" value="Glutathione_S-Trfase"/>
</dbReference>
<dbReference type="InterPro" id="IPR036282">
    <property type="entry name" value="Glutathione-S-Trfase_C_sf"/>
</dbReference>
<organism evidence="3 4">
    <name type="scientific">Psychrobacter immobilis</name>
    <dbReference type="NCBI Taxonomy" id="498"/>
    <lineage>
        <taxon>Bacteria</taxon>
        <taxon>Pseudomonadati</taxon>
        <taxon>Pseudomonadota</taxon>
        <taxon>Gammaproteobacteria</taxon>
        <taxon>Moraxellales</taxon>
        <taxon>Moraxellaceae</taxon>
        <taxon>Psychrobacter</taxon>
    </lineage>
</organism>
<evidence type="ECO:0000313" key="4">
    <source>
        <dbReference type="Proteomes" id="UP000245655"/>
    </source>
</evidence>
<dbReference type="SUPFAM" id="SSF47616">
    <property type="entry name" value="GST C-terminal domain-like"/>
    <property type="match status" value="1"/>
</dbReference>
<proteinExistence type="inferred from homology"/>
<dbReference type="AlphaFoldDB" id="A0A2V2A5Q1"/>
<gene>
    <name evidence="3" type="ORF">C8D84_10686</name>
</gene>
<dbReference type="GeneID" id="60255151"/>
<dbReference type="CDD" id="cd03046">
    <property type="entry name" value="GST_N_GTT1_like"/>
    <property type="match status" value="1"/>
</dbReference>
<keyword evidence="4" id="KW-1185">Reference proteome</keyword>
<evidence type="ECO:0000313" key="3">
    <source>
        <dbReference type="EMBL" id="PWK12956.1"/>
    </source>
</evidence>
<dbReference type="SUPFAM" id="SSF52833">
    <property type="entry name" value="Thioredoxin-like"/>
    <property type="match status" value="1"/>
</dbReference>
<dbReference type="Pfam" id="PF02798">
    <property type="entry name" value="GST_N"/>
    <property type="match status" value="1"/>
</dbReference>
<dbReference type="Pfam" id="PF00043">
    <property type="entry name" value="GST_C"/>
    <property type="match status" value="1"/>
</dbReference>
<dbReference type="Proteomes" id="UP000245655">
    <property type="component" value="Unassembled WGS sequence"/>
</dbReference>
<dbReference type="PROSITE" id="PS50404">
    <property type="entry name" value="GST_NTER"/>
    <property type="match status" value="1"/>
</dbReference>
<reference evidence="3 4" key="1">
    <citation type="submission" date="2018-05" db="EMBL/GenBank/DDBJ databases">
        <title>Genomic Encyclopedia of Type Strains, Phase IV (KMG-IV): sequencing the most valuable type-strain genomes for metagenomic binning, comparative biology and taxonomic classification.</title>
        <authorList>
            <person name="Goeker M."/>
        </authorList>
    </citation>
    <scope>NUCLEOTIDE SEQUENCE [LARGE SCALE GENOMIC DNA]</scope>
    <source>
        <strain evidence="3 4">DSM 7229</strain>
    </source>
</reference>
<dbReference type="InterPro" id="IPR036249">
    <property type="entry name" value="Thioredoxin-like_sf"/>
</dbReference>